<dbReference type="SUPFAM" id="SSF50249">
    <property type="entry name" value="Nucleic acid-binding proteins"/>
    <property type="match status" value="1"/>
</dbReference>
<dbReference type="InterPro" id="IPR036390">
    <property type="entry name" value="WH_DNA-bd_sf"/>
</dbReference>
<proteinExistence type="inferred from homology"/>
<name>A0ABP1NKS0_XYLVO</name>
<sequence>MWSSKLDVSGSENKFLDVSQKGGQDNSKPRREQTIVPVMIKHLHSAASTEDIKLWDIPARIFKVLAVVRNIEETTTKISYDVEDETGTITAIKWLEADKRTTDCNMQINTYAHVIGLLREQNDKRHMLILRMWPLEYLNELTNHILEVTYVALKAEAFAKKDKVLGTTGLDVRANEMPKEDSPYYGMTADQTLVYKIIHAQNDSESGIEKCDIKAKVPRTVASELDNILDFLVSEGHIYTTSTDDHFKTT</sequence>
<dbReference type="InterPro" id="IPR014892">
    <property type="entry name" value="RPA_C"/>
</dbReference>
<evidence type="ECO:0000259" key="5">
    <source>
        <dbReference type="Pfam" id="PF08784"/>
    </source>
</evidence>
<dbReference type="InterPro" id="IPR040260">
    <property type="entry name" value="RFA2-like"/>
</dbReference>
<evidence type="ECO:0000313" key="7">
    <source>
        <dbReference type="Proteomes" id="UP001642520"/>
    </source>
</evidence>
<comment type="caution">
    <text evidence="6">The sequence shown here is derived from an EMBL/GenBank/DDBJ whole genome shotgun (WGS) entry which is preliminary data.</text>
</comment>
<dbReference type="SUPFAM" id="SSF46785">
    <property type="entry name" value="Winged helix' DNA-binding domain"/>
    <property type="match status" value="1"/>
</dbReference>
<organism evidence="6 7">
    <name type="scientific">Xylocopa violacea</name>
    <name type="common">Violet carpenter bee</name>
    <name type="synonym">Apis violacea</name>
    <dbReference type="NCBI Taxonomy" id="135666"/>
    <lineage>
        <taxon>Eukaryota</taxon>
        <taxon>Metazoa</taxon>
        <taxon>Ecdysozoa</taxon>
        <taxon>Arthropoda</taxon>
        <taxon>Hexapoda</taxon>
        <taxon>Insecta</taxon>
        <taxon>Pterygota</taxon>
        <taxon>Neoptera</taxon>
        <taxon>Endopterygota</taxon>
        <taxon>Hymenoptera</taxon>
        <taxon>Apocrita</taxon>
        <taxon>Aculeata</taxon>
        <taxon>Apoidea</taxon>
        <taxon>Anthophila</taxon>
        <taxon>Apidae</taxon>
        <taxon>Xylocopa</taxon>
        <taxon>Xylocopa</taxon>
    </lineage>
</organism>
<dbReference type="EMBL" id="CAXAJV020001292">
    <property type="protein sequence ID" value="CAL7941636.1"/>
    <property type="molecule type" value="Genomic_DNA"/>
</dbReference>
<accession>A0ABP1NKS0</accession>
<protein>
    <recommendedName>
        <fullName evidence="5">Replication protein A C-terminal domain-containing protein</fullName>
    </recommendedName>
</protein>
<dbReference type="PANTHER" id="PTHR13989:SF16">
    <property type="entry name" value="REPLICATION PROTEIN A2"/>
    <property type="match status" value="1"/>
</dbReference>
<comment type="similarity">
    <text evidence="2">Belongs to the replication factor A protein 2 family.</text>
</comment>
<comment type="subcellular location">
    <subcellularLocation>
        <location evidence="1">Nucleus</location>
    </subcellularLocation>
</comment>
<reference evidence="6 7" key="1">
    <citation type="submission" date="2024-08" db="EMBL/GenBank/DDBJ databases">
        <authorList>
            <person name="Will J Nash"/>
            <person name="Angela Man"/>
            <person name="Seanna McTaggart"/>
            <person name="Kendall Baker"/>
            <person name="Tom Barker"/>
            <person name="Leah Catchpole"/>
            <person name="Alex Durrant"/>
            <person name="Karim Gharbi"/>
            <person name="Naomi Irish"/>
            <person name="Gemy Kaithakottil"/>
            <person name="Debby Ku"/>
            <person name="Aaliyah Providence"/>
            <person name="Felix Shaw"/>
            <person name="David Swarbreck"/>
            <person name="Chris Watkins"/>
            <person name="Ann M. McCartney"/>
            <person name="Giulio Formenti"/>
            <person name="Alice Mouton"/>
            <person name="Noel Vella"/>
            <person name="Bjorn M von Reumont"/>
            <person name="Adriana Vella"/>
            <person name="Wilfried Haerty"/>
        </authorList>
    </citation>
    <scope>NUCLEOTIDE SEQUENCE [LARGE SCALE GENOMIC DNA]</scope>
</reference>
<dbReference type="Gene3D" id="2.40.50.140">
    <property type="entry name" value="Nucleic acid-binding proteins"/>
    <property type="match status" value="1"/>
</dbReference>
<keyword evidence="3" id="KW-0238">DNA-binding</keyword>
<feature type="domain" description="Replication protein A C-terminal" evidence="5">
    <location>
        <begin position="174"/>
        <end position="242"/>
    </location>
</feature>
<dbReference type="PANTHER" id="PTHR13989">
    <property type="entry name" value="REPLICATION PROTEIN A-RELATED"/>
    <property type="match status" value="1"/>
</dbReference>
<evidence type="ECO:0000256" key="2">
    <source>
        <dbReference type="ARBA" id="ARBA00007815"/>
    </source>
</evidence>
<keyword evidence="4" id="KW-0539">Nucleus</keyword>
<dbReference type="Pfam" id="PF08784">
    <property type="entry name" value="RPA_C"/>
    <property type="match status" value="1"/>
</dbReference>
<keyword evidence="7" id="KW-1185">Reference proteome</keyword>
<evidence type="ECO:0000256" key="3">
    <source>
        <dbReference type="ARBA" id="ARBA00023125"/>
    </source>
</evidence>
<evidence type="ECO:0000256" key="4">
    <source>
        <dbReference type="ARBA" id="ARBA00023242"/>
    </source>
</evidence>
<evidence type="ECO:0000313" key="6">
    <source>
        <dbReference type="EMBL" id="CAL7941636.1"/>
    </source>
</evidence>
<dbReference type="Proteomes" id="UP001642520">
    <property type="component" value="Unassembled WGS sequence"/>
</dbReference>
<dbReference type="CDD" id="cd04478">
    <property type="entry name" value="RPA2_DBD_D"/>
    <property type="match status" value="1"/>
</dbReference>
<evidence type="ECO:0000256" key="1">
    <source>
        <dbReference type="ARBA" id="ARBA00004123"/>
    </source>
</evidence>
<dbReference type="InterPro" id="IPR012340">
    <property type="entry name" value="NA-bd_OB-fold"/>
</dbReference>
<dbReference type="Gene3D" id="1.10.10.10">
    <property type="entry name" value="Winged helix-like DNA-binding domain superfamily/Winged helix DNA-binding domain"/>
    <property type="match status" value="1"/>
</dbReference>
<gene>
    <name evidence="6" type="ORF">XYLVIOL_LOCUS5103</name>
</gene>
<dbReference type="InterPro" id="IPR036388">
    <property type="entry name" value="WH-like_DNA-bd_sf"/>
</dbReference>